<feature type="compositionally biased region" description="Basic and acidic residues" evidence="3">
    <location>
        <begin position="374"/>
        <end position="388"/>
    </location>
</feature>
<dbReference type="InterPro" id="IPR040115">
    <property type="entry name" value="Lnp"/>
</dbReference>
<keyword evidence="6" id="KW-1185">Reference proteome</keyword>
<comment type="subcellular location">
    <subcellularLocation>
        <location evidence="2">Endoplasmic reticulum membrane</location>
        <topology evidence="2">Multi-pass membrane protein</topology>
    </subcellularLocation>
</comment>
<evidence type="ECO:0000259" key="4">
    <source>
        <dbReference type="Pfam" id="PF10058"/>
    </source>
</evidence>
<dbReference type="Proteomes" id="UP001378592">
    <property type="component" value="Unassembled WGS sequence"/>
</dbReference>
<dbReference type="GO" id="GO:1903373">
    <property type="term" value="P:positive regulation of endoplasmic reticulum tubular network organization"/>
    <property type="evidence" value="ECO:0007669"/>
    <property type="project" value="UniProtKB-UniRule"/>
</dbReference>
<evidence type="ECO:0000256" key="3">
    <source>
        <dbReference type="SAM" id="MobiDB-lite"/>
    </source>
</evidence>
<feature type="region of interest" description="Disordered" evidence="3">
    <location>
        <begin position="177"/>
        <end position="246"/>
    </location>
</feature>
<evidence type="ECO:0000256" key="1">
    <source>
        <dbReference type="ARBA" id="ARBA00009940"/>
    </source>
</evidence>
<keyword evidence="2" id="KW-0479">Metal-binding</keyword>
<comment type="domain">
    <text evidence="2">The C4-type zinc finger motif is necessary both for its ER three-way tubular junction localization and formation.</text>
</comment>
<dbReference type="AlphaFoldDB" id="A0AAN9VBB8"/>
<dbReference type="GO" id="GO:0008270">
    <property type="term" value="F:zinc ion binding"/>
    <property type="evidence" value="ECO:0007669"/>
    <property type="project" value="UniProtKB-KW"/>
</dbReference>
<keyword evidence="2" id="KW-0863">Zinc-finger</keyword>
<keyword evidence="2" id="KW-0862">Zinc</keyword>
<accession>A0AAN9VBB8</accession>
<comment type="caution">
    <text evidence="5">The sequence shown here is derived from an EMBL/GenBank/DDBJ whole genome shotgun (WGS) entry which is preliminary data.</text>
</comment>
<organism evidence="5 6">
    <name type="scientific">Gryllus longicercus</name>
    <dbReference type="NCBI Taxonomy" id="2509291"/>
    <lineage>
        <taxon>Eukaryota</taxon>
        <taxon>Metazoa</taxon>
        <taxon>Ecdysozoa</taxon>
        <taxon>Arthropoda</taxon>
        <taxon>Hexapoda</taxon>
        <taxon>Insecta</taxon>
        <taxon>Pterygota</taxon>
        <taxon>Neoptera</taxon>
        <taxon>Polyneoptera</taxon>
        <taxon>Orthoptera</taxon>
        <taxon>Ensifera</taxon>
        <taxon>Gryllidea</taxon>
        <taxon>Grylloidea</taxon>
        <taxon>Gryllidae</taxon>
        <taxon>Gryllinae</taxon>
        <taxon>Gryllus</taxon>
    </lineage>
</organism>
<feature type="region of interest" description="Disordered" evidence="3">
    <location>
        <begin position="337"/>
        <end position="394"/>
    </location>
</feature>
<feature type="compositionally biased region" description="Low complexity" evidence="3">
    <location>
        <begin position="341"/>
        <end position="350"/>
    </location>
</feature>
<dbReference type="GO" id="GO:0098826">
    <property type="term" value="C:endoplasmic reticulum tubular network membrane"/>
    <property type="evidence" value="ECO:0007669"/>
    <property type="project" value="UniProtKB-UniRule"/>
</dbReference>
<keyword evidence="2" id="KW-0472">Membrane</keyword>
<reference evidence="5 6" key="1">
    <citation type="submission" date="2024-03" db="EMBL/GenBank/DDBJ databases">
        <title>The genome assembly and annotation of the cricket Gryllus longicercus Weissman &amp; Gray.</title>
        <authorList>
            <person name="Szrajer S."/>
            <person name="Gray D."/>
            <person name="Ylla G."/>
        </authorList>
    </citation>
    <scope>NUCLEOTIDE SEQUENCE [LARGE SCALE GENOMIC DNA]</scope>
    <source>
        <strain evidence="5">DAG 2021-001</strain>
        <tissue evidence="5">Whole body minus gut</tissue>
    </source>
</reference>
<feature type="domain" description="Lunapark zinc ribbon" evidence="4">
    <location>
        <begin position="274"/>
        <end position="324"/>
    </location>
</feature>
<keyword evidence="2" id="KW-0256">Endoplasmic reticulum</keyword>
<dbReference type="PANTHER" id="PTHR22166">
    <property type="entry name" value="ENDOPLASMIC RETICULUM JUNCTION FORMATION PROTEIN LUNAPARK"/>
    <property type="match status" value="1"/>
</dbReference>
<comment type="function">
    <text evidence="2">Plays a role in determining ER morphology.</text>
</comment>
<feature type="compositionally biased region" description="Polar residues" evidence="3">
    <location>
        <begin position="177"/>
        <end position="188"/>
    </location>
</feature>
<feature type="transmembrane region" description="Helical" evidence="2">
    <location>
        <begin position="74"/>
        <end position="94"/>
    </location>
</feature>
<comment type="similarity">
    <text evidence="1 2">Belongs to the lunapark family.</text>
</comment>
<protein>
    <recommendedName>
        <fullName evidence="2">Endoplasmic reticulum junction formation protein lunapark</fullName>
    </recommendedName>
</protein>
<dbReference type="PANTHER" id="PTHR22166:SF12">
    <property type="entry name" value="ENDOPLASMIC RETICULUM JUNCTION FORMATION PROTEIN LUNAPARK"/>
    <property type="match status" value="1"/>
</dbReference>
<name>A0AAN9VBB8_9ORTH</name>
<gene>
    <name evidence="5" type="ORF">R5R35_010554</name>
</gene>
<feature type="compositionally biased region" description="Low complexity" evidence="3">
    <location>
        <begin position="234"/>
        <end position="245"/>
    </location>
</feature>
<evidence type="ECO:0000313" key="5">
    <source>
        <dbReference type="EMBL" id="KAK7791879.1"/>
    </source>
</evidence>
<sequence>MGVILSRFRKKKSTLEILEGLEKDIKSIEEYGQTTERQHKAIVGRLVLFSVGLYVLMAALFYFFFFPASMYDQIQYVIPLLLFPLIIVFVKRLVSWWYRRKISRNQVKLGDMKKQKKELLEEVMDKETYKVARQILEKFAPEQLRKPSAATTSSVLARAGLEPGKFSNQLALSQRSVVQSTQTATSGTELRRRPVGPQLISSSDRLPPPRPLGSAPGTPRVSSSGILPTGQMMTSESTSVVSPVPGAAADSIGAGMSPSPMRLTRPILPRERTVMDRLVEYLVGDGINQRYALICRNCCSHNGMALKEEFEYLAFRCCYCFHWNPARKQRLQAPRLDALPSSGNTTTSSSPAESNTEEEEDSSPKHKTPVPLDGNEKENKSELHERKASSSSSDGIIPANAGLLLSSIGLNVSCRVTSEISSQKALSCKVELPKIYTVFPSF</sequence>
<dbReference type="InterPro" id="IPR019273">
    <property type="entry name" value="Lunapark_Znf"/>
</dbReference>
<dbReference type="EMBL" id="JAZDUA010000491">
    <property type="protein sequence ID" value="KAK7791879.1"/>
    <property type="molecule type" value="Genomic_DNA"/>
</dbReference>
<evidence type="ECO:0000256" key="2">
    <source>
        <dbReference type="RuleBase" id="RU367073"/>
    </source>
</evidence>
<dbReference type="GO" id="GO:0071788">
    <property type="term" value="P:endoplasmic reticulum tubular network maintenance"/>
    <property type="evidence" value="ECO:0007669"/>
    <property type="project" value="UniProtKB-UniRule"/>
</dbReference>
<proteinExistence type="inferred from homology"/>
<dbReference type="Pfam" id="PF10058">
    <property type="entry name" value="Zn_ribbon_10"/>
    <property type="match status" value="1"/>
</dbReference>
<keyword evidence="2" id="KW-0812">Transmembrane</keyword>
<keyword evidence="2" id="KW-1133">Transmembrane helix</keyword>
<feature type="transmembrane region" description="Helical" evidence="2">
    <location>
        <begin position="46"/>
        <end position="68"/>
    </location>
</feature>
<evidence type="ECO:0000313" key="6">
    <source>
        <dbReference type="Proteomes" id="UP001378592"/>
    </source>
</evidence>